<organism evidence="3 4">
    <name type="scientific">Willisornis vidua</name>
    <name type="common">Xingu scale-backed antbird</name>
    <dbReference type="NCBI Taxonomy" id="1566151"/>
    <lineage>
        <taxon>Eukaryota</taxon>
        <taxon>Metazoa</taxon>
        <taxon>Chordata</taxon>
        <taxon>Craniata</taxon>
        <taxon>Vertebrata</taxon>
        <taxon>Euteleostomi</taxon>
        <taxon>Archelosauria</taxon>
        <taxon>Archosauria</taxon>
        <taxon>Dinosauria</taxon>
        <taxon>Saurischia</taxon>
        <taxon>Theropoda</taxon>
        <taxon>Coelurosauria</taxon>
        <taxon>Aves</taxon>
        <taxon>Neognathae</taxon>
        <taxon>Neoaves</taxon>
        <taxon>Telluraves</taxon>
        <taxon>Australaves</taxon>
        <taxon>Passeriformes</taxon>
        <taxon>Thamnophilidae</taxon>
        <taxon>Willisornis</taxon>
    </lineage>
</organism>
<evidence type="ECO:0000313" key="3">
    <source>
        <dbReference type="EMBL" id="KAJ7420990.1"/>
    </source>
</evidence>
<proteinExistence type="predicted"/>
<accession>A0ABQ9DLC2</accession>
<name>A0ABQ9DLC2_9PASS</name>
<keyword evidence="4" id="KW-1185">Reference proteome</keyword>
<keyword evidence="2" id="KW-0472">Membrane</keyword>
<evidence type="ECO:0000256" key="1">
    <source>
        <dbReference type="SAM" id="MobiDB-lite"/>
    </source>
</evidence>
<comment type="caution">
    <text evidence="3">The sequence shown here is derived from an EMBL/GenBank/DDBJ whole genome shotgun (WGS) entry which is preliminary data.</text>
</comment>
<dbReference type="EMBL" id="WHWB01033258">
    <property type="protein sequence ID" value="KAJ7420990.1"/>
    <property type="molecule type" value="Genomic_DNA"/>
</dbReference>
<feature type="transmembrane region" description="Helical" evidence="2">
    <location>
        <begin position="20"/>
        <end position="41"/>
    </location>
</feature>
<evidence type="ECO:0000256" key="2">
    <source>
        <dbReference type="SAM" id="Phobius"/>
    </source>
</evidence>
<dbReference type="InterPro" id="IPR043239">
    <property type="entry name" value="SMIM29"/>
</dbReference>
<feature type="compositionally biased region" description="Basic and acidic residues" evidence="1">
    <location>
        <begin position="206"/>
        <end position="221"/>
    </location>
</feature>
<keyword evidence="2" id="KW-1133">Transmembrane helix</keyword>
<keyword evidence="2" id="KW-0812">Transmembrane</keyword>
<dbReference type="PANTHER" id="PTHR47730">
    <property type="entry name" value="SMALL INTEGRAL MEMBRANE PROTEIN 29"/>
    <property type="match status" value="1"/>
</dbReference>
<dbReference type="PANTHER" id="PTHR47730:SF1">
    <property type="entry name" value="SMALL INTEGRAL MEMBRANE PROTEIN 29"/>
    <property type="match status" value="1"/>
</dbReference>
<dbReference type="Proteomes" id="UP001145742">
    <property type="component" value="Unassembled WGS sequence"/>
</dbReference>
<sequence>MSNVTAPTAPGTAGDSLVGSVLGPFLFLTLLGAVLAAVMYARKQRRAERLRLRLLPMYSYDPAEEPPEAEQELLLGGPEEPQGTSRTCGFFLGRPRPLFSDTSFSPLEARGWLDLALDSLMVCPSTGDKVQEGGGSVSNASGSPGQPAMLSPSPHPGAGSSCLESADEDSQQEQGRERQLGSRVQPTAEQVWEQDWAGAPSLRFSSAERPETENALKRRSK</sequence>
<reference evidence="3" key="1">
    <citation type="submission" date="2019-10" db="EMBL/GenBank/DDBJ databases">
        <authorList>
            <person name="Soares A.E.R."/>
            <person name="Aleixo A."/>
            <person name="Schneider P."/>
            <person name="Miyaki C.Y."/>
            <person name="Schneider M.P."/>
            <person name="Mello C."/>
            <person name="Vasconcelos A.T.R."/>
        </authorList>
    </citation>
    <scope>NUCLEOTIDE SEQUENCE</scope>
    <source>
        <tissue evidence="3">Muscle</tissue>
    </source>
</reference>
<protein>
    <submittedName>
        <fullName evidence="3">Uncharacterized protein</fullName>
    </submittedName>
</protein>
<evidence type="ECO:0000313" key="4">
    <source>
        <dbReference type="Proteomes" id="UP001145742"/>
    </source>
</evidence>
<gene>
    <name evidence="3" type="ORF">WISP_45428</name>
</gene>
<feature type="region of interest" description="Disordered" evidence="1">
    <location>
        <begin position="127"/>
        <end position="221"/>
    </location>
</feature>